<evidence type="ECO:0000313" key="2">
    <source>
        <dbReference type="Proteomes" id="UP001139486"/>
    </source>
</evidence>
<accession>A0A9X2HLI8</accession>
<dbReference type="EMBL" id="JAMLDY010000001">
    <property type="protein sequence ID" value="MCP3733426.1"/>
    <property type="molecule type" value="Genomic_DNA"/>
</dbReference>
<protein>
    <submittedName>
        <fullName evidence="1">Lrp/AsnC family transcriptional regulator</fullName>
    </submittedName>
</protein>
<dbReference type="InterPro" id="IPR036390">
    <property type="entry name" value="WH_DNA-bd_sf"/>
</dbReference>
<dbReference type="SUPFAM" id="SSF46785">
    <property type="entry name" value="Winged helix' DNA-binding domain"/>
    <property type="match status" value="1"/>
</dbReference>
<keyword evidence="2" id="KW-1185">Reference proteome</keyword>
<dbReference type="RefSeq" id="WP_254287419.1">
    <property type="nucleotide sequence ID" value="NZ_JAMLDY010000001.1"/>
</dbReference>
<evidence type="ECO:0000313" key="1">
    <source>
        <dbReference type="EMBL" id="MCP3733426.1"/>
    </source>
</evidence>
<proteinExistence type="predicted"/>
<dbReference type="Proteomes" id="UP001139486">
    <property type="component" value="Unassembled WGS sequence"/>
</dbReference>
<sequence length="311" mass="33237">MTSGNQPTRLLARAMGDLLMSSARVWARVHDGDVTTVFVFCTILSANLAYLGYDSPLAAAAAAGDDGGAALRRPISAHAIAESMSLPYETVRRRVVAMTATGMLVRERSGLVVPAEALRQPAAVAAMHEGRCLLEALRAVLVSIGFDLVALAGGVSPMRTRPFDALVSRIVLDAQIRSMEMVAPIFGDVMRAYIFYGVMRSNVAETLSDGDLAWRYAHEDTPPPDAARKPITIRELARAIEMPFETVRRQVKRLLDAGVLTTIGSAGVIAPLSVVVGEQAAQQNAKLGAEFFRMLTTLARVGAFLPADATS</sequence>
<dbReference type="AlphaFoldDB" id="A0A9X2HLI8"/>
<organism evidence="1 2">
    <name type="scientific">Sphingomonas liriopis</name>
    <dbReference type="NCBI Taxonomy" id="2949094"/>
    <lineage>
        <taxon>Bacteria</taxon>
        <taxon>Pseudomonadati</taxon>
        <taxon>Pseudomonadota</taxon>
        <taxon>Alphaproteobacteria</taxon>
        <taxon>Sphingomonadales</taxon>
        <taxon>Sphingomonadaceae</taxon>
        <taxon>Sphingomonas</taxon>
    </lineage>
</organism>
<reference evidence="1" key="1">
    <citation type="submission" date="2022-05" db="EMBL/GenBank/DDBJ databases">
        <title>Sphingomonas sp. strain RP10 Genome sequencing and assembly.</title>
        <authorList>
            <person name="Kim I."/>
        </authorList>
    </citation>
    <scope>NUCLEOTIDE SEQUENCE</scope>
    <source>
        <strain evidence="1">RP10</strain>
    </source>
</reference>
<gene>
    <name evidence="1" type="ORF">M9979_00815</name>
</gene>
<comment type="caution">
    <text evidence="1">The sequence shown here is derived from an EMBL/GenBank/DDBJ whole genome shotgun (WGS) entry which is preliminary data.</text>
</comment>
<name>A0A9X2HLI8_9SPHN</name>